<dbReference type="KEGG" id="rjg:CCGE525_18345"/>
<evidence type="ECO:0000256" key="1">
    <source>
        <dbReference type="ARBA" id="ARBA00004651"/>
    </source>
</evidence>
<dbReference type="EMBL" id="CP032694">
    <property type="protein sequence ID" value="AYG60555.1"/>
    <property type="molecule type" value="Genomic_DNA"/>
</dbReference>
<organism evidence="9 10">
    <name type="scientific">Rhizobium jaguaris</name>
    <dbReference type="NCBI Taxonomy" id="1312183"/>
    <lineage>
        <taxon>Bacteria</taxon>
        <taxon>Pseudomonadati</taxon>
        <taxon>Pseudomonadota</taxon>
        <taxon>Alphaproteobacteria</taxon>
        <taxon>Hyphomicrobiales</taxon>
        <taxon>Rhizobiaceae</taxon>
        <taxon>Rhizobium/Agrobacterium group</taxon>
        <taxon>Rhizobium</taxon>
    </lineage>
</organism>
<dbReference type="PANTHER" id="PTHR30193">
    <property type="entry name" value="ABC TRANSPORTER PERMEASE PROTEIN"/>
    <property type="match status" value="1"/>
</dbReference>
<keyword evidence="10" id="KW-1185">Reference proteome</keyword>
<dbReference type="PROSITE" id="PS50928">
    <property type="entry name" value="ABC_TM1"/>
    <property type="match status" value="1"/>
</dbReference>
<keyword evidence="2 7" id="KW-0813">Transport</keyword>
<keyword evidence="5 7" id="KW-1133">Transmembrane helix</keyword>
<keyword evidence="6 7" id="KW-0472">Membrane</keyword>
<dbReference type="OrthoDB" id="5812615at2"/>
<feature type="transmembrane region" description="Helical" evidence="7">
    <location>
        <begin position="208"/>
        <end position="228"/>
    </location>
</feature>
<evidence type="ECO:0000256" key="6">
    <source>
        <dbReference type="ARBA" id="ARBA00023136"/>
    </source>
</evidence>
<gene>
    <name evidence="9" type="ORF">CCGE525_18345</name>
</gene>
<dbReference type="InterPro" id="IPR000515">
    <property type="entry name" value="MetI-like"/>
</dbReference>
<feature type="transmembrane region" description="Helical" evidence="7">
    <location>
        <begin position="69"/>
        <end position="94"/>
    </location>
</feature>
<protein>
    <submittedName>
        <fullName evidence="9">Sugar ABC transporter permease</fullName>
    </submittedName>
</protein>
<feature type="transmembrane region" description="Helical" evidence="7">
    <location>
        <begin position="259"/>
        <end position="281"/>
    </location>
</feature>
<comment type="subcellular location">
    <subcellularLocation>
        <location evidence="1 7">Cell membrane</location>
        <topology evidence="1 7">Multi-pass membrane protein</topology>
    </subcellularLocation>
</comment>
<evidence type="ECO:0000256" key="4">
    <source>
        <dbReference type="ARBA" id="ARBA00022692"/>
    </source>
</evidence>
<dbReference type="AlphaFoldDB" id="A0A387FT40"/>
<dbReference type="Proteomes" id="UP000282195">
    <property type="component" value="Chromosome"/>
</dbReference>
<feature type="domain" description="ABC transmembrane type-1" evidence="8">
    <location>
        <begin position="69"/>
        <end position="280"/>
    </location>
</feature>
<dbReference type="InterPro" id="IPR051393">
    <property type="entry name" value="ABC_transporter_permease"/>
</dbReference>
<evidence type="ECO:0000259" key="8">
    <source>
        <dbReference type="PROSITE" id="PS50928"/>
    </source>
</evidence>
<dbReference type="GO" id="GO:0005886">
    <property type="term" value="C:plasma membrane"/>
    <property type="evidence" value="ECO:0007669"/>
    <property type="project" value="UniProtKB-SubCell"/>
</dbReference>
<dbReference type="RefSeq" id="WP_120705529.1">
    <property type="nucleotide sequence ID" value="NZ_CP032694.1"/>
</dbReference>
<dbReference type="GO" id="GO:0055085">
    <property type="term" value="P:transmembrane transport"/>
    <property type="evidence" value="ECO:0007669"/>
    <property type="project" value="InterPro"/>
</dbReference>
<feature type="transmembrane region" description="Helical" evidence="7">
    <location>
        <begin position="155"/>
        <end position="178"/>
    </location>
</feature>
<accession>A0A387FT40</accession>
<evidence type="ECO:0000256" key="3">
    <source>
        <dbReference type="ARBA" id="ARBA00022475"/>
    </source>
</evidence>
<evidence type="ECO:0000256" key="5">
    <source>
        <dbReference type="ARBA" id="ARBA00022989"/>
    </source>
</evidence>
<dbReference type="CDD" id="cd06261">
    <property type="entry name" value="TM_PBP2"/>
    <property type="match status" value="1"/>
</dbReference>
<name>A0A387FT40_9HYPH</name>
<proteinExistence type="inferred from homology"/>
<dbReference type="InterPro" id="IPR035906">
    <property type="entry name" value="MetI-like_sf"/>
</dbReference>
<evidence type="ECO:0000313" key="10">
    <source>
        <dbReference type="Proteomes" id="UP000282195"/>
    </source>
</evidence>
<feature type="transmembrane region" description="Helical" evidence="7">
    <location>
        <begin position="12"/>
        <end position="35"/>
    </location>
</feature>
<dbReference type="Gene3D" id="1.10.3720.10">
    <property type="entry name" value="MetI-like"/>
    <property type="match status" value="1"/>
</dbReference>
<feature type="transmembrane region" description="Helical" evidence="7">
    <location>
        <begin position="106"/>
        <end position="123"/>
    </location>
</feature>
<keyword evidence="4 7" id="KW-0812">Transmembrane</keyword>
<comment type="similarity">
    <text evidence="7">Belongs to the binding-protein-dependent transport system permease family.</text>
</comment>
<reference evidence="9 10" key="1">
    <citation type="submission" date="2018-10" db="EMBL/GenBank/DDBJ databases">
        <title>Rhizobium etli, R. leguminosarum and a new Rhizobium genospecies from Phaseolus dumosus.</title>
        <authorList>
            <person name="Ramirez-Puebla S.T."/>
            <person name="Rogel-Hernandez M.A."/>
            <person name="Guerrero G."/>
            <person name="Ormeno-Orrillo E."/>
            <person name="Martinez-Romero J.C."/>
            <person name="Negrete-Yankelevich S."/>
            <person name="Martinez-Romero E."/>
        </authorList>
    </citation>
    <scope>NUCLEOTIDE SEQUENCE [LARGE SCALE GENOMIC DNA]</scope>
    <source>
        <strain evidence="9 10">CCGE525</strain>
    </source>
</reference>
<keyword evidence="3" id="KW-1003">Cell membrane</keyword>
<dbReference type="SUPFAM" id="SSF161098">
    <property type="entry name" value="MetI-like"/>
    <property type="match status" value="1"/>
</dbReference>
<dbReference type="PANTHER" id="PTHR30193:SF45">
    <property type="entry name" value="ABC TRANSPORTER PERMEASE PROTEIN"/>
    <property type="match status" value="1"/>
</dbReference>
<evidence type="ECO:0000256" key="2">
    <source>
        <dbReference type="ARBA" id="ARBA00022448"/>
    </source>
</evidence>
<dbReference type="Pfam" id="PF00528">
    <property type="entry name" value="BPD_transp_1"/>
    <property type="match status" value="1"/>
</dbReference>
<evidence type="ECO:0000313" key="9">
    <source>
        <dbReference type="EMBL" id="AYG60555.1"/>
    </source>
</evidence>
<evidence type="ECO:0000256" key="7">
    <source>
        <dbReference type="RuleBase" id="RU363032"/>
    </source>
</evidence>
<sequence>MATLHTRSTARVMMAPSVLLLFAWMIVPLVMTIYFSTLNYNLMSPGEHNFIGFLNYQYFVTDPAFWNSLLVTLLLVGGALIITVVGGIALALLLDQPIFGQGIVRMLVLAPFFVMPTVAALIWKHMFMNPVNGLLAHLFKFFGLEPLTWLETVPLFSIIIIVAWQWLPFATLILLTALQSLDEEQKEAAEMDGAGAVSKFLYIILPHLARAITVVILIETIFLLSAFAEILVTTNGGPGTATTNLTYLVYSQLVLQQDVGGASAGGIIAVILANIVAIFLMRAVGKNLEA</sequence>